<evidence type="ECO:0000313" key="3">
    <source>
        <dbReference type="Proteomes" id="UP000714275"/>
    </source>
</evidence>
<organism evidence="2 3">
    <name type="scientific">Suillus placidus</name>
    <dbReference type="NCBI Taxonomy" id="48579"/>
    <lineage>
        <taxon>Eukaryota</taxon>
        <taxon>Fungi</taxon>
        <taxon>Dikarya</taxon>
        <taxon>Basidiomycota</taxon>
        <taxon>Agaricomycotina</taxon>
        <taxon>Agaricomycetes</taxon>
        <taxon>Agaricomycetidae</taxon>
        <taxon>Boletales</taxon>
        <taxon>Suillineae</taxon>
        <taxon>Suillaceae</taxon>
        <taxon>Suillus</taxon>
    </lineage>
</organism>
<protein>
    <recommendedName>
        <fullName evidence="4">Homeobox domain-containing protein</fullName>
    </recommendedName>
</protein>
<evidence type="ECO:0008006" key="4">
    <source>
        <dbReference type="Google" id="ProtNLM"/>
    </source>
</evidence>
<name>A0A9P6ZIN8_9AGAM</name>
<accession>A0A9P6ZIN8</accession>
<evidence type="ECO:0000313" key="2">
    <source>
        <dbReference type="EMBL" id="KAG1766712.1"/>
    </source>
</evidence>
<feature type="region of interest" description="Disordered" evidence="1">
    <location>
        <begin position="1"/>
        <end position="62"/>
    </location>
</feature>
<dbReference type="OrthoDB" id="3257151at2759"/>
<keyword evidence="3" id="KW-1185">Reference proteome</keyword>
<dbReference type="Proteomes" id="UP000714275">
    <property type="component" value="Unassembled WGS sequence"/>
</dbReference>
<dbReference type="SUPFAM" id="SSF46689">
    <property type="entry name" value="Homeodomain-like"/>
    <property type="match status" value="1"/>
</dbReference>
<comment type="caution">
    <text evidence="2">The sequence shown here is derived from an EMBL/GenBank/DDBJ whole genome shotgun (WGS) entry which is preliminary data.</text>
</comment>
<dbReference type="EMBL" id="JABBWD010000093">
    <property type="protein sequence ID" value="KAG1766712.1"/>
    <property type="molecule type" value="Genomic_DNA"/>
</dbReference>
<feature type="compositionally biased region" description="Basic and acidic residues" evidence="1">
    <location>
        <begin position="1"/>
        <end position="10"/>
    </location>
</feature>
<gene>
    <name evidence="2" type="ORF">EV702DRAFT_1149068</name>
</gene>
<feature type="compositionally biased region" description="Polar residues" evidence="1">
    <location>
        <begin position="39"/>
        <end position="49"/>
    </location>
</feature>
<reference evidence="2" key="1">
    <citation type="journal article" date="2020" name="New Phytol.">
        <title>Comparative genomics reveals dynamic genome evolution in host specialist ectomycorrhizal fungi.</title>
        <authorList>
            <person name="Lofgren L.A."/>
            <person name="Nguyen N.H."/>
            <person name="Vilgalys R."/>
            <person name="Ruytinx J."/>
            <person name="Liao H.L."/>
            <person name="Branco S."/>
            <person name="Kuo A."/>
            <person name="LaButti K."/>
            <person name="Lipzen A."/>
            <person name="Andreopoulos W."/>
            <person name="Pangilinan J."/>
            <person name="Riley R."/>
            <person name="Hundley H."/>
            <person name="Na H."/>
            <person name="Barry K."/>
            <person name="Grigoriev I.V."/>
            <person name="Stajich J.E."/>
            <person name="Kennedy P.G."/>
        </authorList>
    </citation>
    <scope>NUCLEOTIDE SEQUENCE</scope>
    <source>
        <strain evidence="2">DOB743</strain>
    </source>
</reference>
<sequence>MPPTKTEKTQVRKIASVGPLDSTCNPKSKSHPTVKLETQEATIPSQKSSVPPAPAINKPSISKPRSKAYYAIKSKPQEDRSLSPQATVPYITLAAREELWVIWKSDPRVPTIASRHAWAASRNVSPLRVDQWFCSRKSKAKKLGQPISNDSYELSLEPRAVPVKLEVQREPLSPSPACSDKTDINSPSDDTLVSFGVHSSDASPRSSVPALSMTPEPTRGNLYLLHEVQNSSPVSRTLVVTPEANNEHDTSYSKDLCRYALPKRVWCLSDAYTHIATA</sequence>
<dbReference type="InterPro" id="IPR009057">
    <property type="entry name" value="Homeodomain-like_sf"/>
</dbReference>
<proteinExistence type="predicted"/>
<dbReference type="AlphaFoldDB" id="A0A9P6ZIN8"/>
<evidence type="ECO:0000256" key="1">
    <source>
        <dbReference type="SAM" id="MobiDB-lite"/>
    </source>
</evidence>